<dbReference type="Proteomes" id="UP000633219">
    <property type="component" value="Unassembled WGS sequence"/>
</dbReference>
<evidence type="ECO:0000256" key="3">
    <source>
        <dbReference type="ARBA" id="ARBA00022676"/>
    </source>
</evidence>
<dbReference type="SUPFAM" id="SSF141523">
    <property type="entry name" value="L,D-transpeptidase catalytic domain-like"/>
    <property type="match status" value="1"/>
</dbReference>
<keyword evidence="12" id="KW-1185">Reference proteome</keyword>
<dbReference type="AlphaFoldDB" id="A0A936YPK1"/>
<evidence type="ECO:0000256" key="8">
    <source>
        <dbReference type="ARBA" id="ARBA00023316"/>
    </source>
</evidence>
<dbReference type="CDD" id="cd16913">
    <property type="entry name" value="YkuD_like"/>
    <property type="match status" value="1"/>
</dbReference>
<dbReference type="GO" id="GO:0016757">
    <property type="term" value="F:glycosyltransferase activity"/>
    <property type="evidence" value="ECO:0007669"/>
    <property type="project" value="UniProtKB-KW"/>
</dbReference>
<dbReference type="PANTHER" id="PTHR30582">
    <property type="entry name" value="L,D-TRANSPEPTIDASE"/>
    <property type="match status" value="1"/>
</dbReference>
<dbReference type="GO" id="GO:0018104">
    <property type="term" value="P:peptidoglycan-protein cross-linking"/>
    <property type="evidence" value="ECO:0007669"/>
    <property type="project" value="TreeGrafter"/>
</dbReference>
<feature type="active site" description="Nucleophile" evidence="9">
    <location>
        <position position="273"/>
    </location>
</feature>
<feature type="active site" description="Proton donor/acceptor" evidence="9">
    <location>
        <position position="257"/>
    </location>
</feature>
<reference evidence="11" key="1">
    <citation type="submission" date="2021-01" db="EMBL/GenBank/DDBJ databases">
        <title>Rhizobium sp. strain KVB221 16S ribosomal RNA gene Genome sequencing and assembly.</title>
        <authorList>
            <person name="Kang M."/>
        </authorList>
    </citation>
    <scope>NUCLEOTIDE SEQUENCE</scope>
    <source>
        <strain evidence="11">KVB221</strain>
    </source>
</reference>
<comment type="pathway">
    <text evidence="1 9">Cell wall biogenesis; peptidoglycan biosynthesis.</text>
</comment>
<evidence type="ECO:0000256" key="6">
    <source>
        <dbReference type="ARBA" id="ARBA00022960"/>
    </source>
</evidence>
<dbReference type="GO" id="GO:0071555">
    <property type="term" value="P:cell wall organization"/>
    <property type="evidence" value="ECO:0007669"/>
    <property type="project" value="UniProtKB-UniRule"/>
</dbReference>
<evidence type="ECO:0000313" key="11">
    <source>
        <dbReference type="EMBL" id="MBL0374444.1"/>
    </source>
</evidence>
<dbReference type="GO" id="GO:0008360">
    <property type="term" value="P:regulation of cell shape"/>
    <property type="evidence" value="ECO:0007669"/>
    <property type="project" value="UniProtKB-UniRule"/>
</dbReference>
<evidence type="ECO:0000256" key="7">
    <source>
        <dbReference type="ARBA" id="ARBA00022984"/>
    </source>
</evidence>
<dbReference type="FunFam" id="2.40.440.10:FF:000002">
    <property type="entry name" value="L,D-transpeptidase ErfK/SrfK"/>
    <property type="match status" value="1"/>
</dbReference>
<dbReference type="GO" id="GO:0005576">
    <property type="term" value="C:extracellular region"/>
    <property type="evidence" value="ECO:0007669"/>
    <property type="project" value="TreeGrafter"/>
</dbReference>
<organism evidence="11 12">
    <name type="scientific">Rhizobium setariae</name>
    <dbReference type="NCBI Taxonomy" id="2801340"/>
    <lineage>
        <taxon>Bacteria</taxon>
        <taxon>Pseudomonadati</taxon>
        <taxon>Pseudomonadota</taxon>
        <taxon>Alphaproteobacteria</taxon>
        <taxon>Hyphomicrobiales</taxon>
        <taxon>Rhizobiaceae</taxon>
        <taxon>Rhizobium/Agrobacterium group</taxon>
        <taxon>Rhizobium</taxon>
    </lineage>
</organism>
<dbReference type="EMBL" id="JAEQNC010000013">
    <property type="protein sequence ID" value="MBL0374444.1"/>
    <property type="molecule type" value="Genomic_DNA"/>
</dbReference>
<comment type="caution">
    <text evidence="11">The sequence shown here is derived from an EMBL/GenBank/DDBJ whole genome shotgun (WGS) entry which is preliminary data.</text>
</comment>
<evidence type="ECO:0000256" key="5">
    <source>
        <dbReference type="ARBA" id="ARBA00022801"/>
    </source>
</evidence>
<evidence type="ECO:0000256" key="9">
    <source>
        <dbReference type="PROSITE-ProRule" id="PRU01373"/>
    </source>
</evidence>
<sequence>MVVQDRCEFNTRANPVMTTKSANILPALALLTLMLGGCTSSEVNEYDPYDTGSMDADRFAKQTYPVWNVTGPYKERDMFREDDYATQKSLYVPPRAEPVTVYETDETFTTQSIPMQRSMAMYAKLDDGGHWLPEIPTQDVPNQFLRREVSYKSSERPGTIVVDTRSKHLYLVLGNGRAMRYGVGIGRQGYAWKGEGRIQYRKKWPRWTPSENYVADKPEMKMFSASYGGLVGGVNNPLGARALYIFADGKDTLFRVHGTPDWKSVGKQVSSGCIRMFNQDVIDLYGRVRDGAKIIVL</sequence>
<name>A0A936YPK1_9HYPH</name>
<dbReference type="InterPro" id="IPR038063">
    <property type="entry name" value="Transpep_catalytic_dom"/>
</dbReference>
<dbReference type="Pfam" id="PF03734">
    <property type="entry name" value="YkuD"/>
    <property type="match status" value="1"/>
</dbReference>
<evidence type="ECO:0000313" key="12">
    <source>
        <dbReference type="Proteomes" id="UP000633219"/>
    </source>
</evidence>
<evidence type="ECO:0000256" key="2">
    <source>
        <dbReference type="ARBA" id="ARBA00005992"/>
    </source>
</evidence>
<keyword evidence="6 9" id="KW-0133">Cell shape</keyword>
<keyword evidence="5" id="KW-0378">Hydrolase</keyword>
<protein>
    <submittedName>
        <fullName evidence="11">L,D-transpeptidase</fullName>
    </submittedName>
</protein>
<dbReference type="PANTHER" id="PTHR30582:SF24">
    <property type="entry name" value="L,D-TRANSPEPTIDASE ERFK_SRFK-RELATED"/>
    <property type="match status" value="1"/>
</dbReference>
<keyword evidence="7 9" id="KW-0573">Peptidoglycan synthesis</keyword>
<dbReference type="InterPro" id="IPR005490">
    <property type="entry name" value="LD_TPept_cat_dom"/>
</dbReference>
<comment type="similarity">
    <text evidence="2">Belongs to the YkuD family.</text>
</comment>
<keyword evidence="4" id="KW-0808">Transferase</keyword>
<keyword evidence="3" id="KW-0328">Glycosyltransferase</keyword>
<accession>A0A936YPK1</accession>
<keyword evidence="8 9" id="KW-0961">Cell wall biogenesis/degradation</keyword>
<dbReference type="Gene3D" id="2.40.440.10">
    <property type="entry name" value="L,D-transpeptidase catalytic domain-like"/>
    <property type="match status" value="1"/>
</dbReference>
<feature type="domain" description="L,D-TPase catalytic" evidence="10">
    <location>
        <begin position="158"/>
        <end position="297"/>
    </location>
</feature>
<gene>
    <name evidence="11" type="ORF">JJB09_20740</name>
</gene>
<dbReference type="InterPro" id="IPR050979">
    <property type="entry name" value="LD-transpeptidase"/>
</dbReference>
<evidence type="ECO:0000256" key="4">
    <source>
        <dbReference type="ARBA" id="ARBA00022679"/>
    </source>
</evidence>
<proteinExistence type="inferred from homology"/>
<evidence type="ECO:0000259" key="10">
    <source>
        <dbReference type="PROSITE" id="PS52029"/>
    </source>
</evidence>
<dbReference type="PROSITE" id="PS52029">
    <property type="entry name" value="LD_TPASE"/>
    <property type="match status" value="1"/>
</dbReference>
<dbReference type="GO" id="GO:0071972">
    <property type="term" value="F:peptidoglycan L,D-transpeptidase activity"/>
    <property type="evidence" value="ECO:0007669"/>
    <property type="project" value="TreeGrafter"/>
</dbReference>
<evidence type="ECO:0000256" key="1">
    <source>
        <dbReference type="ARBA" id="ARBA00004752"/>
    </source>
</evidence>